<keyword evidence="3" id="KW-1003">Cell membrane</keyword>
<evidence type="ECO:0000256" key="4">
    <source>
        <dbReference type="ARBA" id="ARBA00022692"/>
    </source>
</evidence>
<keyword evidence="6" id="KW-0472">Membrane</keyword>
<dbReference type="Proteomes" id="UP000323258">
    <property type="component" value="Unassembled WGS sequence"/>
</dbReference>
<name>A0A5D4H6J4_9HYPH</name>
<dbReference type="AlphaFoldDB" id="A0A5D4H6J4"/>
<dbReference type="PANTHER" id="PTHR34584">
    <property type="entry name" value="NA(+)/H(+) ANTIPORTER SUBUNIT E1"/>
    <property type="match status" value="1"/>
</dbReference>
<evidence type="ECO:0000256" key="3">
    <source>
        <dbReference type="ARBA" id="ARBA00022475"/>
    </source>
</evidence>
<evidence type="ECO:0008006" key="9">
    <source>
        <dbReference type="Google" id="ProtNLM"/>
    </source>
</evidence>
<dbReference type="GO" id="GO:0005886">
    <property type="term" value="C:plasma membrane"/>
    <property type="evidence" value="ECO:0007669"/>
    <property type="project" value="UniProtKB-SubCell"/>
</dbReference>
<comment type="caution">
    <text evidence="7">The sequence shown here is derived from an EMBL/GenBank/DDBJ whole genome shotgun (WGS) entry which is preliminary data.</text>
</comment>
<sequence>MHYATGPSGVGGCEDWTQIMQVHSSVARLVTFSLFWLALTGGVTDALYHGAPAVLLATWVSLVLYPATQPGIRLGWAVLYVPHLLLRGFWGGLDVARRVLDPRLPVRPGWFRIPLSTNIVEVNAVLGGVVSVLPGSLAAGVRGGALEVHVLDIDDFDTRSLEAEERRVLRLFGAPVAAPRHTGGHRGHN</sequence>
<evidence type="ECO:0000256" key="5">
    <source>
        <dbReference type="ARBA" id="ARBA00022989"/>
    </source>
</evidence>
<dbReference type="Pfam" id="PF01899">
    <property type="entry name" value="MNHE"/>
    <property type="match status" value="1"/>
</dbReference>
<evidence type="ECO:0000313" key="7">
    <source>
        <dbReference type="EMBL" id="TYR35873.1"/>
    </source>
</evidence>
<proteinExistence type="inferred from homology"/>
<organism evidence="7 8">
    <name type="scientific">Neoaquamicrobium microcysteis</name>
    <dbReference type="NCBI Taxonomy" id="2682781"/>
    <lineage>
        <taxon>Bacteria</taxon>
        <taxon>Pseudomonadati</taxon>
        <taxon>Pseudomonadota</taxon>
        <taxon>Alphaproteobacteria</taxon>
        <taxon>Hyphomicrobiales</taxon>
        <taxon>Phyllobacteriaceae</taxon>
        <taxon>Neoaquamicrobium</taxon>
    </lineage>
</organism>
<protein>
    <recommendedName>
        <fullName evidence="9">Cation transporter</fullName>
    </recommendedName>
</protein>
<dbReference type="PANTHER" id="PTHR34584:SF1">
    <property type="entry name" value="NA(+)_H(+) ANTIPORTER SUBUNIT E1"/>
    <property type="match status" value="1"/>
</dbReference>
<dbReference type="GO" id="GO:0008324">
    <property type="term" value="F:monoatomic cation transmembrane transporter activity"/>
    <property type="evidence" value="ECO:0007669"/>
    <property type="project" value="InterPro"/>
</dbReference>
<dbReference type="EMBL" id="VSZS01000050">
    <property type="protein sequence ID" value="TYR35873.1"/>
    <property type="molecule type" value="Genomic_DNA"/>
</dbReference>
<keyword evidence="5" id="KW-1133">Transmembrane helix</keyword>
<evidence type="ECO:0000256" key="1">
    <source>
        <dbReference type="ARBA" id="ARBA00004651"/>
    </source>
</evidence>
<reference evidence="7 8" key="1">
    <citation type="submission" date="2019-08" db="EMBL/GenBank/DDBJ databases">
        <authorList>
            <person name="Seo Y.L."/>
        </authorList>
    </citation>
    <scope>NUCLEOTIDE SEQUENCE [LARGE SCALE GENOMIC DNA]</scope>
    <source>
        <strain evidence="7 8">MaA-C15</strain>
    </source>
</reference>
<keyword evidence="4" id="KW-0812">Transmembrane</keyword>
<comment type="subcellular location">
    <subcellularLocation>
        <location evidence="1">Cell membrane</location>
        <topology evidence="1">Multi-pass membrane protein</topology>
    </subcellularLocation>
</comment>
<evidence type="ECO:0000256" key="6">
    <source>
        <dbReference type="ARBA" id="ARBA00023136"/>
    </source>
</evidence>
<evidence type="ECO:0000313" key="8">
    <source>
        <dbReference type="Proteomes" id="UP000323258"/>
    </source>
</evidence>
<accession>A0A5D4H6J4</accession>
<comment type="similarity">
    <text evidence="2">Belongs to the CPA3 antiporters (TC 2.A.63) subunit E family.</text>
</comment>
<evidence type="ECO:0000256" key="2">
    <source>
        <dbReference type="ARBA" id="ARBA00006228"/>
    </source>
</evidence>
<gene>
    <name evidence="7" type="ORF">FY036_01670</name>
</gene>
<dbReference type="InterPro" id="IPR002758">
    <property type="entry name" value="Cation_antiport_E"/>
</dbReference>
<keyword evidence="8" id="KW-1185">Reference proteome</keyword>
<reference evidence="7 8" key="2">
    <citation type="submission" date="2019-09" db="EMBL/GenBank/DDBJ databases">
        <title>Mesorhizobium sp. MaA-C15 isolated from Microcystis aeruginosa.</title>
        <authorList>
            <person name="Jeong S.E."/>
            <person name="Jin H.M."/>
            <person name="Jeon C.O."/>
        </authorList>
    </citation>
    <scope>NUCLEOTIDE SEQUENCE [LARGE SCALE GENOMIC DNA]</scope>
    <source>
        <strain evidence="7 8">MaA-C15</strain>
    </source>
</reference>